<dbReference type="Gene3D" id="2.20.25.90">
    <property type="entry name" value="ADC-like domains"/>
    <property type="match status" value="1"/>
</dbReference>
<keyword evidence="6" id="KW-0560">Oxidoreductase</keyword>
<dbReference type="PANTHER" id="PTHR43105">
    <property type="entry name" value="RESPIRATORY NITRATE REDUCTASE"/>
    <property type="match status" value="1"/>
</dbReference>
<dbReference type="InterPro" id="IPR006656">
    <property type="entry name" value="Mopterin_OxRdtase"/>
</dbReference>
<dbReference type="InterPro" id="IPR009010">
    <property type="entry name" value="Asp_de-COase-like_dom_sf"/>
</dbReference>
<keyword evidence="4" id="KW-0411">Iron-sulfur</keyword>
<protein>
    <submittedName>
        <fullName evidence="6">Formate dehydrogenase major subunit</fullName>
        <ecNumber evidence="6">1.17.1.9</ecNumber>
    </submittedName>
</protein>
<dbReference type="Proteomes" id="UP001204798">
    <property type="component" value="Unassembled WGS sequence"/>
</dbReference>
<dbReference type="EC" id="1.17.1.9" evidence="6"/>
<gene>
    <name evidence="6" type="ORF">M2350_002650</name>
</gene>
<organism evidence="6 7">
    <name type="scientific">Candidatus Fervidibacter sacchari</name>
    <dbReference type="NCBI Taxonomy" id="1448929"/>
    <lineage>
        <taxon>Bacteria</taxon>
        <taxon>Candidatus Fervidibacterota</taxon>
        <taxon>Candidatus Fervidibacter</taxon>
    </lineage>
</organism>
<dbReference type="SUPFAM" id="SSF50692">
    <property type="entry name" value="ADC-like"/>
    <property type="match status" value="1"/>
</dbReference>
<comment type="caution">
    <text evidence="6">The sequence shown here is derived from an EMBL/GenBank/DDBJ whole genome shotgun (WGS) entry which is preliminary data.</text>
</comment>
<evidence type="ECO:0000256" key="1">
    <source>
        <dbReference type="ARBA" id="ARBA00022485"/>
    </source>
</evidence>
<dbReference type="SUPFAM" id="SSF53706">
    <property type="entry name" value="Formate dehydrogenase/DMSO reductase, domains 1-3"/>
    <property type="match status" value="1"/>
</dbReference>
<reference evidence="6 7" key="1">
    <citation type="submission" date="2022-08" db="EMBL/GenBank/DDBJ databases">
        <title>Bacterial and archaeal communities from various locations to study Microbial Dark Matter (Phase II).</title>
        <authorList>
            <person name="Stepanauskas R."/>
        </authorList>
    </citation>
    <scope>NUCLEOTIDE SEQUENCE [LARGE SCALE GENOMIC DNA]</scope>
    <source>
        <strain evidence="6 7">PD1</strain>
    </source>
</reference>
<keyword evidence="3" id="KW-0408">Iron</keyword>
<dbReference type="GO" id="GO:0008863">
    <property type="term" value="F:formate dehydrogenase (NAD+) activity"/>
    <property type="evidence" value="ECO:0007669"/>
    <property type="project" value="UniProtKB-EC"/>
</dbReference>
<dbReference type="RefSeq" id="WP_259098609.1">
    <property type="nucleotide sequence ID" value="NZ_CP130454.1"/>
</dbReference>
<evidence type="ECO:0000256" key="3">
    <source>
        <dbReference type="ARBA" id="ARBA00023004"/>
    </source>
</evidence>
<evidence type="ECO:0000256" key="2">
    <source>
        <dbReference type="ARBA" id="ARBA00022723"/>
    </source>
</evidence>
<dbReference type="InterPro" id="IPR050123">
    <property type="entry name" value="Prok_molybdopt-oxidoreductase"/>
</dbReference>
<dbReference type="Gene3D" id="3.40.50.740">
    <property type="match status" value="2"/>
</dbReference>
<keyword evidence="1" id="KW-0004">4Fe-4S</keyword>
<dbReference type="InterPro" id="IPR006657">
    <property type="entry name" value="MoPterin_dinucl-bd_dom"/>
</dbReference>
<dbReference type="Gene3D" id="3.40.228.10">
    <property type="entry name" value="Dimethylsulfoxide Reductase, domain 2"/>
    <property type="match status" value="1"/>
</dbReference>
<dbReference type="PANTHER" id="PTHR43105:SF10">
    <property type="entry name" value="NADH-QUINONE OXIDOREDUCTASE SUBUNIT G"/>
    <property type="match status" value="1"/>
</dbReference>
<name>A0ABT2EQK1_9BACT</name>
<proteinExistence type="predicted"/>
<dbReference type="InterPro" id="IPR006963">
    <property type="entry name" value="Mopterin_OxRdtase_4Fe-4S_dom"/>
</dbReference>
<evidence type="ECO:0000259" key="5">
    <source>
        <dbReference type="SMART" id="SM00926"/>
    </source>
</evidence>
<dbReference type="SMART" id="SM00926">
    <property type="entry name" value="Molybdop_Fe4S4"/>
    <property type="match status" value="1"/>
</dbReference>
<keyword evidence="7" id="KW-1185">Reference proteome</keyword>
<keyword evidence="2" id="KW-0479">Metal-binding</keyword>
<dbReference type="Pfam" id="PF00384">
    <property type="entry name" value="Molybdopterin"/>
    <property type="match status" value="2"/>
</dbReference>
<sequence length="521" mass="56871">MQTDEQLAQLAVTVCPFCGVGCGLVVEGGNAFPLRSHPITQGSLSLRGWSTGELLRSPLRVKSAFIRSPNGTVHPVEVSEALKLIVERLQELRERYGSEVIGILGSARLTNEENRLIRQLAVALGTPNLDSFQRLGYLPFNSVRLESLEGASSITVLAVDLAHRHPQIFRRVSKALKRGATVRFVDSRKVQLASMATEHIRPTPGQELNALPPANGDGEVVLISSEIALNGQGAKAVEALQGRQVMFLTDYVNQRGMVDAGIRPFPEGASAYEMLQRTFTGDLKALLIFADDPFEFFPELAKEAFSRLEFAVVVDSVKTEAMKYAHVVLPGALLAEKEGTFTNCEGQVLNLEPVAPPLTGLTEKQILEQLLALLGETPEAGEASPFSVNSTPIEPESPTDERPFVVALDSGTFWNNHALAKASVTVWREMRRPFVDFPNGYVTVNPEDARELGIRMFTPVKIESAEGEITLPANIDERAARGTLLVPMFLWEKVGKALGALQFDTSLKIPVFRPTAVKVVL</sequence>
<dbReference type="Pfam" id="PF01568">
    <property type="entry name" value="Molydop_binding"/>
    <property type="match status" value="1"/>
</dbReference>
<evidence type="ECO:0000313" key="7">
    <source>
        <dbReference type="Proteomes" id="UP001204798"/>
    </source>
</evidence>
<evidence type="ECO:0000256" key="4">
    <source>
        <dbReference type="ARBA" id="ARBA00023014"/>
    </source>
</evidence>
<dbReference type="Gene3D" id="2.40.40.20">
    <property type="match status" value="1"/>
</dbReference>
<accession>A0ABT2EQK1</accession>
<dbReference type="EMBL" id="JANUCP010000005">
    <property type="protein sequence ID" value="MCS3920221.1"/>
    <property type="molecule type" value="Genomic_DNA"/>
</dbReference>
<evidence type="ECO:0000313" key="6">
    <source>
        <dbReference type="EMBL" id="MCS3920221.1"/>
    </source>
</evidence>
<feature type="domain" description="4Fe-4S Mo/W bis-MGD-type" evidence="5">
    <location>
        <begin position="8"/>
        <end position="57"/>
    </location>
</feature>